<dbReference type="PROSITE" id="PS51462">
    <property type="entry name" value="NUDIX"/>
    <property type="match status" value="1"/>
</dbReference>
<accession>J7S464</accession>
<dbReference type="Proteomes" id="UP000006310">
    <property type="component" value="Chromosome 2"/>
</dbReference>
<protein>
    <recommendedName>
        <fullName evidence="1">Nudix hydrolase domain-containing protein</fullName>
    </recommendedName>
</protein>
<evidence type="ECO:0000259" key="1">
    <source>
        <dbReference type="PROSITE" id="PS51462"/>
    </source>
</evidence>
<dbReference type="OMA" id="HRRLEYP"/>
<dbReference type="SUPFAM" id="SSF55811">
    <property type="entry name" value="Nudix"/>
    <property type="match status" value="1"/>
</dbReference>
<dbReference type="InterPro" id="IPR031804">
    <property type="entry name" value="DUF4743"/>
</dbReference>
<dbReference type="Gene3D" id="3.90.79.10">
    <property type="entry name" value="Nucleoside Triphosphate Pyrophosphohydrolase"/>
    <property type="match status" value="1"/>
</dbReference>
<organism evidence="2 3">
    <name type="scientific">Huiozyma naganishii (strain ATCC MYA-139 / BCRC 22969 / CBS 8797 / KCTC 17520 / NBRC 10181 / NCYC 3082 / Yp74L-3)</name>
    <name type="common">Yeast</name>
    <name type="synonym">Kazachstania naganishii</name>
    <dbReference type="NCBI Taxonomy" id="1071383"/>
    <lineage>
        <taxon>Eukaryota</taxon>
        <taxon>Fungi</taxon>
        <taxon>Dikarya</taxon>
        <taxon>Ascomycota</taxon>
        <taxon>Saccharomycotina</taxon>
        <taxon>Saccharomycetes</taxon>
        <taxon>Saccharomycetales</taxon>
        <taxon>Saccharomycetaceae</taxon>
        <taxon>Huiozyma</taxon>
    </lineage>
</organism>
<proteinExistence type="predicted"/>
<dbReference type="PANTHER" id="PTHR13622:SF8">
    <property type="entry name" value="THIAMIN PYROPHOSPHOKINASE 1"/>
    <property type="match status" value="1"/>
</dbReference>
<dbReference type="Pfam" id="PF15916">
    <property type="entry name" value="DUF4743"/>
    <property type="match status" value="1"/>
</dbReference>
<dbReference type="OrthoDB" id="10261522at2759"/>
<evidence type="ECO:0000313" key="3">
    <source>
        <dbReference type="Proteomes" id="UP000006310"/>
    </source>
</evidence>
<name>J7S464_HUIN7</name>
<sequence length="346" mass="39696">MVVVQKDAQGRQVICRTDADEKEGFTFLSIMDKVDVFPPDYEQLDGFKENVYYLVTHHDVKVGFVCRFVLEEMMTVVPTSLFQETFTVDNERHFIRFNSEIFETRNTQLDQIARLMQKNPQSKIQGLKGWRDEQYAIWIKKTPYVLVERALSGALGIITLGAHINGYVIDYATQEIKLWISRRAATKPTWPLMLDNIIAGGLGYPYGPYETAVKESLEEANLEKPIIERYLKSVGVVSYFYYQGNAQKDMFNSEGSFITGEAQFLYDLELPPTVIPEPNDGEVDSFTLMSLQEVVDALKNGEFKPNCAMVTLEFLIRHGYVTAENEPNYLTILSKMHRRFPFPTLS</sequence>
<dbReference type="GeneID" id="34524764"/>
<dbReference type="RefSeq" id="XP_022463360.1">
    <property type="nucleotide sequence ID" value="XM_022606690.1"/>
</dbReference>
<dbReference type="CDD" id="cd03676">
    <property type="entry name" value="NUDIX_Tnr3_like"/>
    <property type="match status" value="1"/>
</dbReference>
<dbReference type="EMBL" id="HE978315">
    <property type="protein sequence ID" value="CCK69114.1"/>
    <property type="molecule type" value="Genomic_DNA"/>
</dbReference>
<reference evidence="2 3" key="1">
    <citation type="journal article" date="2011" name="Proc. Natl. Acad. Sci. U.S.A.">
        <title>Evolutionary erosion of yeast sex chromosomes by mating-type switching accidents.</title>
        <authorList>
            <person name="Gordon J.L."/>
            <person name="Armisen D."/>
            <person name="Proux-Wera E."/>
            <person name="Oheigeartaigh S.S."/>
            <person name="Byrne K.P."/>
            <person name="Wolfe K.H."/>
        </authorList>
    </citation>
    <scope>NUCLEOTIDE SEQUENCE [LARGE SCALE GENOMIC DNA]</scope>
    <source>
        <strain evidence="3">ATCC MYA-139 / BCRC 22969 / CBS 8797 / CCRC 22969 / KCTC 17520 / NBRC 10181 / NCYC 3082</strain>
    </source>
</reference>
<dbReference type="AlphaFoldDB" id="J7S464"/>
<dbReference type="KEGG" id="kng:KNAG_0B06900"/>
<dbReference type="InterPro" id="IPR000086">
    <property type="entry name" value="NUDIX_hydrolase_dom"/>
</dbReference>
<dbReference type="eggNOG" id="KOG4313">
    <property type="taxonomic scope" value="Eukaryota"/>
</dbReference>
<reference evidence="3" key="2">
    <citation type="submission" date="2012-08" db="EMBL/GenBank/DDBJ databases">
        <title>Genome sequence of Kazachstania naganishii.</title>
        <authorList>
            <person name="Gordon J.L."/>
            <person name="Armisen D."/>
            <person name="Proux-Wera E."/>
            <person name="OhEigeartaigh S.S."/>
            <person name="Byrne K.P."/>
            <person name="Wolfe K.H."/>
        </authorList>
    </citation>
    <scope>NUCLEOTIDE SEQUENCE [LARGE SCALE GENOMIC DNA]</scope>
    <source>
        <strain evidence="3">ATCC MYA-139 / BCRC 22969 / CBS 8797 / CCRC 22969 / KCTC 17520 / NBRC 10181 / NCYC 3082</strain>
    </source>
</reference>
<dbReference type="GO" id="GO:0044715">
    <property type="term" value="F:8-oxo-dGDP phosphatase activity"/>
    <property type="evidence" value="ECO:0007669"/>
    <property type="project" value="EnsemblFungi"/>
</dbReference>
<feature type="domain" description="Nudix hydrolase" evidence="1">
    <location>
        <begin position="159"/>
        <end position="311"/>
    </location>
</feature>
<keyword evidence="3" id="KW-1185">Reference proteome</keyword>
<dbReference type="FunFam" id="3.90.79.10:FF:000019">
    <property type="entry name" value="Thiamin pyrophosphokinase, putative"/>
    <property type="match status" value="1"/>
</dbReference>
<dbReference type="PANTHER" id="PTHR13622">
    <property type="entry name" value="THIAMIN PYROPHOSPHOKINASE"/>
    <property type="match status" value="1"/>
</dbReference>
<evidence type="ECO:0000313" key="2">
    <source>
        <dbReference type="EMBL" id="CCK69114.1"/>
    </source>
</evidence>
<dbReference type="InterPro" id="IPR015797">
    <property type="entry name" value="NUDIX_hydrolase-like_dom_sf"/>
</dbReference>
<gene>
    <name evidence="2" type="primary">KNAG0B06900</name>
    <name evidence="2" type="ordered locus">KNAG_0B06900</name>
</gene>
<dbReference type="STRING" id="1071383.J7S464"/>
<dbReference type="HOGENOM" id="CLU_048013_0_1_1"/>